<sequence length="137" mass="15312">MSAELQREWTKHQSLYATRWLSAMRQKRKIVIVTSEADLRNKLLELLEEMADAGNINLKQKNAITKDLLLVTAANKADMIVASCDDKMRDMLRIVAPQCIEVFAIVWVNPNCISDAAVSWLESGARIADRPSLGQAG</sequence>
<organism evidence="1 2">
    <name type="scientific">Actinomadura montaniterrae</name>
    <dbReference type="NCBI Taxonomy" id="1803903"/>
    <lineage>
        <taxon>Bacteria</taxon>
        <taxon>Bacillati</taxon>
        <taxon>Actinomycetota</taxon>
        <taxon>Actinomycetes</taxon>
        <taxon>Streptosporangiales</taxon>
        <taxon>Thermomonosporaceae</taxon>
        <taxon>Actinomadura</taxon>
    </lineage>
</organism>
<name>A0A6L3W7K6_9ACTN</name>
<gene>
    <name evidence="1" type="ORF">F9B16_06290</name>
</gene>
<reference evidence="1 2" key="1">
    <citation type="submission" date="2019-09" db="EMBL/GenBank/DDBJ databases">
        <title>Actinomadura physcomitrii sp. nov., a novel actinomycete isolated from moss [Physcomitrium sphaericum (Ludw) Fuernr].</title>
        <authorList>
            <person name="Liu C."/>
            <person name="Zhuang X."/>
        </authorList>
    </citation>
    <scope>NUCLEOTIDE SEQUENCE [LARGE SCALE GENOMIC DNA]</scope>
    <source>
        <strain evidence="1 2">CYP1-1B</strain>
    </source>
</reference>
<evidence type="ECO:0000313" key="2">
    <source>
        <dbReference type="Proteomes" id="UP000483004"/>
    </source>
</evidence>
<accession>A0A6L3W7K6</accession>
<dbReference type="AlphaFoldDB" id="A0A6L3W7K6"/>
<dbReference type="OrthoDB" id="2990057at2"/>
<keyword evidence="2" id="KW-1185">Reference proteome</keyword>
<evidence type="ECO:0000313" key="1">
    <source>
        <dbReference type="EMBL" id="KAB2387793.1"/>
    </source>
</evidence>
<comment type="caution">
    <text evidence="1">The sequence shown here is derived from an EMBL/GenBank/DDBJ whole genome shotgun (WGS) entry which is preliminary data.</text>
</comment>
<proteinExistence type="predicted"/>
<dbReference type="RefSeq" id="WP_151538975.1">
    <property type="nucleotide sequence ID" value="NZ_WBMR01000011.1"/>
</dbReference>
<dbReference type="Proteomes" id="UP000483004">
    <property type="component" value="Unassembled WGS sequence"/>
</dbReference>
<evidence type="ECO:0008006" key="3">
    <source>
        <dbReference type="Google" id="ProtNLM"/>
    </source>
</evidence>
<dbReference type="EMBL" id="WBMR01000011">
    <property type="protein sequence ID" value="KAB2387793.1"/>
    <property type="molecule type" value="Genomic_DNA"/>
</dbReference>
<protein>
    <recommendedName>
        <fullName evidence="3">NYN domain-containing protein</fullName>
    </recommendedName>
</protein>